<protein>
    <recommendedName>
        <fullName evidence="5">Multiple inositol polyphosphate phosphatase 1</fullName>
        <ecNumber evidence="4">3.1.3.62</ecNumber>
        <ecNumber evidence="3">3.1.3.80</ecNumber>
    </recommendedName>
    <alternativeName>
        <fullName evidence="9">2,3-bisphosphoglycerate 3-phosphatase</fullName>
    </alternativeName>
</protein>
<evidence type="ECO:0000256" key="10">
    <source>
        <dbReference type="ARBA" id="ARBA00043668"/>
    </source>
</evidence>
<comment type="catalytic activity">
    <reaction evidence="11">
        <text>1D-myo-inositol 1,2,4,5,6-pentakisphosphate + H2O = 1D-myo-inositol 1,2,5,6-tetrakisphosphate + phosphate</text>
        <dbReference type="Rhea" id="RHEA:77115"/>
        <dbReference type="ChEBI" id="CHEBI:15377"/>
        <dbReference type="ChEBI" id="CHEBI:43474"/>
        <dbReference type="ChEBI" id="CHEBI:57798"/>
        <dbReference type="ChEBI" id="CHEBI:195535"/>
        <dbReference type="EC" id="3.1.3.62"/>
    </reaction>
    <physiologicalReaction direction="left-to-right" evidence="11">
        <dbReference type="Rhea" id="RHEA:77116"/>
    </physiologicalReaction>
</comment>
<evidence type="ECO:0000313" key="16">
    <source>
        <dbReference type="EMBL" id="KFI88358.1"/>
    </source>
</evidence>
<comment type="caution">
    <text evidence="16">The sequence shown here is derived from an EMBL/GenBank/DDBJ whole genome shotgun (WGS) entry which is preliminary data.</text>
</comment>
<accession>A0A087CYK8</accession>
<keyword evidence="6" id="KW-0732">Signal</keyword>
<evidence type="ECO:0000256" key="4">
    <source>
        <dbReference type="ARBA" id="ARBA00013040"/>
    </source>
</evidence>
<dbReference type="EC" id="3.1.3.62" evidence="4"/>
<dbReference type="SUPFAM" id="SSF53254">
    <property type="entry name" value="Phosphoglycerate mutase-like"/>
    <property type="match status" value="1"/>
</dbReference>
<dbReference type="InterPro" id="IPR000560">
    <property type="entry name" value="His_Pase_clade-2"/>
</dbReference>
<dbReference type="InterPro" id="IPR029033">
    <property type="entry name" value="His_PPase_superfam"/>
</dbReference>
<dbReference type="GO" id="GO:0016020">
    <property type="term" value="C:membrane"/>
    <property type="evidence" value="ECO:0007669"/>
    <property type="project" value="UniProtKB-SubCell"/>
</dbReference>
<proteinExistence type="inferred from homology"/>
<sequence>MPAIDKTCRVNAQHIFQGCKASIACIAAAATLMAGGVLNTPAASALEIDGQYYSSKQPYVAPDAETTANYSKAPEGYETVYTESMARHGSRGLSSYKYDALLMKMAEAADKDNGFKSDAIKNEFVKNLTAITAANVQNGYGMLTGQGANQHQGIGTRAYERNKALFDKAAQDGGKIAYQSSGEARATESGENFARGFNTASNNELANSTVNPADPAGTGEAAVFDKTPNTLYFHKAENPDGTEKTGDAKKIADDYQNFVENDQTIAGAEETISENADVMTASHDLLSQIFTDDFLAKLADGTYKWYNTADGTKNGDVNCAPGADPSKDADACGEAKKKIASEYDAAMDLYNLYIIAADMQNENTGSHTFDFNQYFQGQQASDARLFAWALDAEDFYEKGPSYTGQDETYKIAQPLLDDFFNTIDQRVNGGSTVATFRFAHAETIMPFAALLGLPGSTQQAPASTTDVYTYDNNEWRGESVTPMAANVQWDVAVKPGNDPKTGRAYTPLVRMLYNEKEIPFRSECTPIADGSTWYKLTELKSCLEAGHQTTGDNAKLQDGSNPLVGLVSEFGTYWQAPQFNDDGTLKSAGKVLNKQVLAENDEKVVAINNKAAEGATDATPSEQQQRALSDRDADKDVATAFKDGFGPVIGEYFAQGYNDGSLDKVAAVMNNNGWSGNPAKNVNQSPRPYVSDRSTWAPIKDDATGLNQNTGSNDLAGLPTSLDIIKVNTDADGKALAPTASFILRTIRRTPMKAPSRPATRTRPTLVAWCSPSWCRSSPPRSWPAPPKPATTASSSGVHYPLDVMAGRIGGQSSVAAYMNANADEVAAASEQLTTYLASRCKADGLGDTLEQCIDNTGAAADKGYANAFTDEVSSKPVTDRASAIAAYQARMTYGFTQVTAGGKAFTAPEGASALLRYAYPSLTDEQRNAVLAKTAIDSGYPLDASSQGWQRIDLATALSAKVTLNKAGEVIAVAAADKPSVIVSNETVTPGDTDQNTKPSTQDKDKGSKMPNTGVAVTGVAAAMVLLALAGISLSLWKVRR</sequence>
<evidence type="ECO:0000256" key="3">
    <source>
        <dbReference type="ARBA" id="ARBA00012976"/>
    </source>
</evidence>
<evidence type="ECO:0000256" key="11">
    <source>
        <dbReference type="ARBA" id="ARBA00043671"/>
    </source>
</evidence>
<name>A0A087CYK8_9BIFI</name>
<evidence type="ECO:0000256" key="9">
    <source>
        <dbReference type="ARBA" id="ARBA00031642"/>
    </source>
</evidence>
<feature type="region of interest" description="Disordered" evidence="14">
    <location>
        <begin position="985"/>
        <end position="1012"/>
    </location>
</feature>
<dbReference type="Pfam" id="PF00328">
    <property type="entry name" value="His_Phos_2"/>
    <property type="match status" value="1"/>
</dbReference>
<feature type="transmembrane region" description="Helical" evidence="15">
    <location>
        <begin position="1015"/>
        <end position="1038"/>
    </location>
</feature>
<feature type="compositionally biased region" description="Polar residues" evidence="14">
    <location>
        <begin position="985"/>
        <end position="1001"/>
    </location>
</feature>
<evidence type="ECO:0000256" key="6">
    <source>
        <dbReference type="ARBA" id="ARBA00022729"/>
    </source>
</evidence>
<evidence type="ECO:0000256" key="2">
    <source>
        <dbReference type="ARBA" id="ARBA00008422"/>
    </source>
</evidence>
<dbReference type="STRING" id="1437610.BREU_0470"/>
<keyword evidence="8 15" id="KW-0472">Membrane</keyword>
<evidence type="ECO:0000256" key="7">
    <source>
        <dbReference type="ARBA" id="ARBA00022801"/>
    </source>
</evidence>
<evidence type="ECO:0000256" key="14">
    <source>
        <dbReference type="SAM" id="MobiDB-lite"/>
    </source>
</evidence>
<dbReference type="eggNOG" id="COG0671">
    <property type="taxonomic scope" value="Bacteria"/>
</dbReference>
<dbReference type="EMBL" id="JGZK01000001">
    <property type="protein sequence ID" value="KFI88358.1"/>
    <property type="molecule type" value="Genomic_DNA"/>
</dbReference>
<evidence type="ECO:0000256" key="1">
    <source>
        <dbReference type="ARBA" id="ARBA00004370"/>
    </source>
</evidence>
<dbReference type="GO" id="GO:0034417">
    <property type="term" value="F:bisphosphoglycerate 3-phosphatase activity"/>
    <property type="evidence" value="ECO:0007669"/>
    <property type="project" value="UniProtKB-EC"/>
</dbReference>
<evidence type="ECO:0000256" key="12">
    <source>
        <dbReference type="ARBA" id="ARBA00043691"/>
    </source>
</evidence>
<keyword evidence="15" id="KW-0812">Transmembrane</keyword>
<comment type="subcellular location">
    <subcellularLocation>
        <location evidence="1">Membrane</location>
    </subcellularLocation>
</comment>
<keyword evidence="17" id="KW-1185">Reference proteome</keyword>
<dbReference type="EC" id="3.1.3.80" evidence="3"/>
<comment type="catalytic activity">
    <reaction evidence="10">
        <text>1D-myo-inositol 1,2,5,6-tetrakisphosphate + H2O = 1D-myo-inositol 1,2,6-trisphosphate + phosphate</text>
        <dbReference type="Rhea" id="RHEA:77119"/>
        <dbReference type="ChEBI" id="CHEBI:15377"/>
        <dbReference type="ChEBI" id="CHEBI:43474"/>
        <dbReference type="ChEBI" id="CHEBI:195535"/>
        <dbReference type="ChEBI" id="CHEBI:195537"/>
        <dbReference type="EC" id="3.1.3.62"/>
    </reaction>
    <physiologicalReaction direction="left-to-right" evidence="10">
        <dbReference type="Rhea" id="RHEA:77120"/>
    </physiologicalReaction>
</comment>
<reference evidence="16 17" key="1">
    <citation type="submission" date="2014-03" db="EMBL/GenBank/DDBJ databases">
        <title>Genomics of Bifidobacteria.</title>
        <authorList>
            <person name="Ventura M."/>
            <person name="Milani C."/>
            <person name="Lugli G.A."/>
        </authorList>
    </citation>
    <scope>NUCLEOTIDE SEQUENCE [LARGE SCALE GENOMIC DNA]</scope>
    <source>
        <strain evidence="16 17">DSM 23975</strain>
    </source>
</reference>
<keyword evidence="15" id="KW-1133">Transmembrane helix</keyword>
<comment type="catalytic activity">
    <reaction evidence="13">
        <text>(2R)-2,3-bisphosphoglycerate + H2O = (2R)-2-phosphoglycerate + phosphate</text>
        <dbReference type="Rhea" id="RHEA:27381"/>
        <dbReference type="ChEBI" id="CHEBI:15377"/>
        <dbReference type="ChEBI" id="CHEBI:43474"/>
        <dbReference type="ChEBI" id="CHEBI:58248"/>
        <dbReference type="ChEBI" id="CHEBI:58289"/>
        <dbReference type="EC" id="3.1.3.80"/>
    </reaction>
    <physiologicalReaction direction="left-to-right" evidence="13">
        <dbReference type="Rhea" id="RHEA:27382"/>
    </physiologicalReaction>
</comment>
<evidence type="ECO:0000256" key="8">
    <source>
        <dbReference type="ARBA" id="ARBA00023136"/>
    </source>
</evidence>
<gene>
    <name evidence="16" type="ORF">BREU_0470</name>
</gene>
<dbReference type="Gene3D" id="3.40.50.1240">
    <property type="entry name" value="Phosphoglycerate mutase-like"/>
    <property type="match status" value="1"/>
</dbReference>
<comment type="catalytic activity">
    <reaction evidence="12">
        <text>1D-myo-inositol hexakisphosphate + H2O = 1D-myo-inositol 1,2,4,5,6-pentakisphosphate + phosphate</text>
        <dbReference type="Rhea" id="RHEA:16989"/>
        <dbReference type="ChEBI" id="CHEBI:15377"/>
        <dbReference type="ChEBI" id="CHEBI:43474"/>
        <dbReference type="ChEBI" id="CHEBI:57798"/>
        <dbReference type="ChEBI" id="CHEBI:58130"/>
        <dbReference type="EC" id="3.1.3.62"/>
    </reaction>
    <physiologicalReaction direction="left-to-right" evidence="12">
        <dbReference type="Rhea" id="RHEA:16990"/>
    </physiologicalReaction>
</comment>
<feature type="region of interest" description="Disordered" evidence="14">
    <location>
        <begin position="613"/>
        <end position="633"/>
    </location>
</feature>
<dbReference type="Proteomes" id="UP000028984">
    <property type="component" value="Unassembled WGS sequence"/>
</dbReference>
<evidence type="ECO:0000256" key="13">
    <source>
        <dbReference type="ARBA" id="ARBA00043832"/>
    </source>
</evidence>
<comment type="similarity">
    <text evidence="2">Belongs to the histidine acid phosphatase family. MINPP1 subfamily.</text>
</comment>
<evidence type="ECO:0000256" key="5">
    <source>
        <dbReference type="ARBA" id="ARBA00018097"/>
    </source>
</evidence>
<dbReference type="PANTHER" id="PTHR20963">
    <property type="entry name" value="MULTIPLE INOSITOL POLYPHOSPHATE PHOSPHATASE-RELATED"/>
    <property type="match status" value="1"/>
</dbReference>
<dbReference type="AlphaFoldDB" id="A0A087CYK8"/>
<dbReference type="Gene3D" id="1.20.144.10">
    <property type="entry name" value="Phosphatidic acid phosphatase type 2/haloperoxidase"/>
    <property type="match status" value="1"/>
</dbReference>
<evidence type="ECO:0000313" key="17">
    <source>
        <dbReference type="Proteomes" id="UP000028984"/>
    </source>
</evidence>
<keyword evidence="7" id="KW-0378">Hydrolase</keyword>
<evidence type="ECO:0000256" key="15">
    <source>
        <dbReference type="SAM" id="Phobius"/>
    </source>
</evidence>
<organism evidence="16 17">
    <name type="scientific">Bifidobacterium reuteri DSM 23975</name>
    <dbReference type="NCBI Taxonomy" id="1437610"/>
    <lineage>
        <taxon>Bacteria</taxon>
        <taxon>Bacillati</taxon>
        <taxon>Actinomycetota</taxon>
        <taxon>Actinomycetes</taxon>
        <taxon>Bifidobacteriales</taxon>
        <taxon>Bifidobacteriaceae</taxon>
        <taxon>Bifidobacterium</taxon>
    </lineage>
</organism>
<feature type="compositionally biased region" description="Polar residues" evidence="14">
    <location>
        <begin position="618"/>
        <end position="627"/>
    </location>
</feature>
<dbReference type="PANTHER" id="PTHR20963:SF8">
    <property type="entry name" value="MULTIPLE INOSITOL POLYPHOSPHATE PHOSPHATASE 1"/>
    <property type="match status" value="1"/>
</dbReference>